<reference evidence="2 3" key="1">
    <citation type="submission" date="2015-04" db="EMBL/GenBank/DDBJ databases">
        <title>Complete Genome Sequence of Brevibacterium flavum ATCC 15168.</title>
        <authorList>
            <person name="Ahn J."/>
            <person name="Park G."/>
            <person name="Jeon W."/>
            <person name="Jang Y."/>
            <person name="Jang M."/>
            <person name="Lee H."/>
            <person name="Lee H."/>
        </authorList>
    </citation>
    <scope>NUCLEOTIDE SEQUENCE [LARGE SCALE GENOMIC DNA]</scope>
    <source>
        <strain evidence="2 3">ATCC 15168</strain>
    </source>
</reference>
<dbReference type="GO" id="GO:0046047">
    <property type="term" value="P:TTP catabolic process"/>
    <property type="evidence" value="ECO:0007669"/>
    <property type="project" value="TreeGrafter"/>
</dbReference>
<dbReference type="InterPro" id="IPR048015">
    <property type="entry name" value="NTP-PPase_MazG-like_N"/>
</dbReference>
<dbReference type="AlphaFoldDB" id="A0A0F6SQY8"/>
<dbReference type="Proteomes" id="UP000034037">
    <property type="component" value="Chromosome"/>
</dbReference>
<proteinExistence type="predicted"/>
<dbReference type="GO" id="GO:0046076">
    <property type="term" value="P:dTTP catabolic process"/>
    <property type="evidence" value="ECO:0007669"/>
    <property type="project" value="TreeGrafter"/>
</dbReference>
<evidence type="ECO:0000259" key="1">
    <source>
        <dbReference type="Pfam" id="PF03819"/>
    </source>
</evidence>
<protein>
    <recommendedName>
        <fullName evidence="1">NTP pyrophosphohydrolase MazG-like domain-containing protein</fullName>
    </recommendedName>
</protein>
<sequence length="195" mass="21786">MRVVVVDPKHPVLPVSFLEAVLGRGEPVSIDPDFPFDIEKWGIKTSTSASWFITAKPQSTLLIDAPLNPLHEAVGVMRAAVGRGEWERTQTHESLIPYLEEESQEFIEAIHGGDDEHMRSELGDVLLQVLFHAEIAARQGRFDIFDVAASFVAKMQSRSPYLFDGSTGIVDTDEQQRLWAQGKAQEKLSSEEGRR</sequence>
<dbReference type="GO" id="GO:0046081">
    <property type="term" value="P:dUTP catabolic process"/>
    <property type="evidence" value="ECO:0007669"/>
    <property type="project" value="TreeGrafter"/>
</dbReference>
<dbReference type="PANTHER" id="PTHR30522">
    <property type="entry name" value="NUCLEOSIDE TRIPHOSPHATE PYROPHOSPHOHYDROLASE"/>
    <property type="match status" value="1"/>
</dbReference>
<dbReference type="PANTHER" id="PTHR30522:SF0">
    <property type="entry name" value="NUCLEOSIDE TRIPHOSPHATE PYROPHOSPHOHYDROLASE"/>
    <property type="match status" value="1"/>
</dbReference>
<dbReference type="PATRIC" id="fig|92706.3.peg.1125"/>
<name>A0A0F6SQY8_9CORY</name>
<accession>A0A0F6SQY8</accession>
<dbReference type="Pfam" id="PF03819">
    <property type="entry name" value="MazG"/>
    <property type="match status" value="1"/>
</dbReference>
<dbReference type="CDD" id="cd11528">
    <property type="entry name" value="NTP-PPase_MazG_Nterm"/>
    <property type="match status" value="1"/>
</dbReference>
<dbReference type="GO" id="GO:0047429">
    <property type="term" value="F:nucleoside triphosphate diphosphatase activity"/>
    <property type="evidence" value="ECO:0007669"/>
    <property type="project" value="TreeGrafter"/>
</dbReference>
<dbReference type="GO" id="GO:0006203">
    <property type="term" value="P:dGTP catabolic process"/>
    <property type="evidence" value="ECO:0007669"/>
    <property type="project" value="TreeGrafter"/>
</dbReference>
<keyword evidence="3" id="KW-1185">Reference proteome</keyword>
<gene>
    <name evidence="2" type="ORF">YH66_05430</name>
</gene>
<dbReference type="InterPro" id="IPR004518">
    <property type="entry name" value="MazG-like_dom"/>
</dbReference>
<dbReference type="Gene3D" id="1.10.287.1080">
    <property type="entry name" value="MazG-like"/>
    <property type="match status" value="1"/>
</dbReference>
<dbReference type="GO" id="GO:0046061">
    <property type="term" value="P:dATP catabolic process"/>
    <property type="evidence" value="ECO:0007669"/>
    <property type="project" value="TreeGrafter"/>
</dbReference>
<feature type="domain" description="NTP pyrophosphohydrolase MazG-like" evidence="1">
    <location>
        <begin position="90"/>
        <end position="163"/>
    </location>
</feature>
<dbReference type="EMBL" id="CP011309">
    <property type="protein sequence ID" value="AKF27034.1"/>
    <property type="molecule type" value="Genomic_DNA"/>
</dbReference>
<evidence type="ECO:0000313" key="3">
    <source>
        <dbReference type="Proteomes" id="UP000034037"/>
    </source>
</evidence>
<organism evidence="2 3">
    <name type="scientific">[Brevibacterium] flavum</name>
    <dbReference type="NCBI Taxonomy" id="92706"/>
    <lineage>
        <taxon>Bacteria</taxon>
        <taxon>Bacillati</taxon>
        <taxon>Actinomycetota</taxon>
        <taxon>Actinomycetes</taxon>
        <taxon>Mycobacteriales</taxon>
        <taxon>Corynebacteriaceae</taxon>
        <taxon>Corynebacterium</taxon>
    </lineage>
</organism>
<dbReference type="GO" id="GO:0046052">
    <property type="term" value="P:UTP catabolic process"/>
    <property type="evidence" value="ECO:0007669"/>
    <property type="project" value="TreeGrafter"/>
</dbReference>
<dbReference type="SUPFAM" id="SSF101386">
    <property type="entry name" value="all-alpha NTP pyrophosphatases"/>
    <property type="match status" value="1"/>
</dbReference>
<evidence type="ECO:0000313" key="2">
    <source>
        <dbReference type="EMBL" id="AKF27034.1"/>
    </source>
</evidence>
<dbReference type="HOGENOM" id="CLU_038356_3_2_11"/>
<dbReference type="RefSeq" id="WP_004568179.1">
    <property type="nucleotide sequence ID" value="NZ_CP011309.1"/>
</dbReference>
<dbReference type="InterPro" id="IPR011551">
    <property type="entry name" value="NTP_PyrPHydrolase_MazG"/>
</dbReference>